<comment type="caution">
    <text evidence="2">The sequence shown here is derived from an EMBL/GenBank/DDBJ whole genome shotgun (WGS) entry which is preliminary data.</text>
</comment>
<gene>
    <name evidence="2" type="ORF">MVEN_01028900</name>
</gene>
<proteinExistence type="predicted"/>
<feature type="compositionally biased region" description="Basic and acidic residues" evidence="1">
    <location>
        <begin position="222"/>
        <end position="231"/>
    </location>
</feature>
<dbReference type="AlphaFoldDB" id="A0A8H6YF89"/>
<name>A0A8H6YF89_9AGAR</name>
<evidence type="ECO:0000313" key="3">
    <source>
        <dbReference type="Proteomes" id="UP000620124"/>
    </source>
</evidence>
<feature type="region of interest" description="Disordered" evidence="1">
    <location>
        <begin position="398"/>
        <end position="417"/>
    </location>
</feature>
<keyword evidence="3" id="KW-1185">Reference proteome</keyword>
<feature type="compositionally biased region" description="Acidic residues" evidence="1">
    <location>
        <begin position="196"/>
        <end position="212"/>
    </location>
</feature>
<protein>
    <recommendedName>
        <fullName evidence="4">GATA-type domain-containing protein</fullName>
    </recommendedName>
</protein>
<organism evidence="2 3">
    <name type="scientific">Mycena venus</name>
    <dbReference type="NCBI Taxonomy" id="2733690"/>
    <lineage>
        <taxon>Eukaryota</taxon>
        <taxon>Fungi</taxon>
        <taxon>Dikarya</taxon>
        <taxon>Basidiomycota</taxon>
        <taxon>Agaricomycotina</taxon>
        <taxon>Agaricomycetes</taxon>
        <taxon>Agaricomycetidae</taxon>
        <taxon>Agaricales</taxon>
        <taxon>Marasmiineae</taxon>
        <taxon>Mycenaceae</taxon>
        <taxon>Mycena</taxon>
    </lineage>
</organism>
<accession>A0A8H6YF89</accession>
<reference evidence="2" key="1">
    <citation type="submission" date="2020-05" db="EMBL/GenBank/DDBJ databases">
        <title>Mycena genomes resolve the evolution of fungal bioluminescence.</title>
        <authorList>
            <person name="Tsai I.J."/>
        </authorList>
    </citation>
    <scope>NUCLEOTIDE SEQUENCE</scope>
    <source>
        <strain evidence="2">CCC161011</strain>
    </source>
</reference>
<feature type="region of interest" description="Disordered" evidence="1">
    <location>
        <begin position="548"/>
        <end position="575"/>
    </location>
</feature>
<evidence type="ECO:0008006" key="4">
    <source>
        <dbReference type="Google" id="ProtNLM"/>
    </source>
</evidence>
<dbReference type="EMBL" id="JACAZI010000007">
    <property type="protein sequence ID" value="KAF7356930.1"/>
    <property type="molecule type" value="Genomic_DNA"/>
</dbReference>
<sequence length="665" mass="73077">MSSFRPSPELPILRAPIVNPYEKLTGPQFDAWINSMTGALRDARAYRAELPSKPKARTRWHIPAPHEQGASGTTEEENKLGGIRAFGDGDVYNGLQSGNGEMSGIDHWDKENADPISPLIRTPTVSGQFYPHPPAVERNDSKQGRKTGSESENEAGGSPARCLDISGDKNDELAGDPEFNELGLDAEEDLRAVEELLFEAEWPDQQAQDEDFGGLQLSNNAKEQDYQDKDILSGSSAIPSPSIEPQQHLFGPGNAYEVLDEPQRHLHQTNNQLKIVDWSHQPAFSHEVPEDDNVVDYDEYLQPEAFGLSDKFPKVRKPKSDADDQSGNPEEFQDVDAQSNSPGMLVDPHFFNLIESFADKDGGMRDREDRDVDELMASSTQSLDYADEMMCAEGEPTQDMRQEQAVVEEGSEDARQLSPYINGEVVSQKAVGEPGQQIGGEGSIPIFASPTVHDSFGSPQTMSRLPPRLDCMPLSVPPPVFALNATSKSQTADHNSEGLKGGVGSTEESAKPVEPTEAMDDSAEVYNWGVGDAEPQKQITVTEAVSTEISSSVTNEDSEATGISPEVGAPEASSASIPSTHYCAAIPECKNCHRTSTNCHWNFSRLKTDGRICQNCYTYEVKYQKPRPVELEVKRQRGRKTKTGPRVIYPGWDQVPESGPDSRWR</sequence>
<evidence type="ECO:0000313" key="2">
    <source>
        <dbReference type="EMBL" id="KAF7356930.1"/>
    </source>
</evidence>
<feature type="region of interest" description="Disordered" evidence="1">
    <location>
        <begin position="308"/>
        <end position="344"/>
    </location>
</feature>
<dbReference type="Proteomes" id="UP000620124">
    <property type="component" value="Unassembled WGS sequence"/>
</dbReference>
<dbReference type="OrthoDB" id="2804229at2759"/>
<feature type="compositionally biased region" description="Acidic residues" evidence="1">
    <location>
        <begin position="173"/>
        <end position="188"/>
    </location>
</feature>
<feature type="region of interest" description="Disordered" evidence="1">
    <location>
        <begin position="486"/>
        <end position="519"/>
    </location>
</feature>
<feature type="region of interest" description="Disordered" evidence="1">
    <location>
        <begin position="632"/>
        <end position="665"/>
    </location>
</feature>
<feature type="region of interest" description="Disordered" evidence="1">
    <location>
        <begin position="123"/>
        <end position="268"/>
    </location>
</feature>
<feature type="compositionally biased region" description="Polar residues" evidence="1">
    <location>
        <begin position="233"/>
        <end position="245"/>
    </location>
</feature>
<evidence type="ECO:0000256" key="1">
    <source>
        <dbReference type="SAM" id="MobiDB-lite"/>
    </source>
</evidence>
<feature type="compositionally biased region" description="Basic and acidic residues" evidence="1">
    <location>
        <begin position="135"/>
        <end position="149"/>
    </location>
</feature>